<proteinExistence type="predicted"/>
<evidence type="ECO:0000313" key="3">
    <source>
        <dbReference type="Proteomes" id="UP000663419"/>
    </source>
</evidence>
<evidence type="ECO:0000256" key="1">
    <source>
        <dbReference type="SAM" id="Phobius"/>
    </source>
</evidence>
<accession>A0A8A1LNY2</accession>
<sequence>MLPQFNAVESFFQAANVDDFAGKLLPVFYAHSHVDFSIRTTPQQPIRDYVSVFEPLYFMFFFLSLVLSIGCYEPYGHPGVAN</sequence>
<name>A0A8A1LNY2_AJEC8</name>
<evidence type="ECO:0000313" key="2">
    <source>
        <dbReference type="EMBL" id="QSS55686.1"/>
    </source>
</evidence>
<keyword evidence="1" id="KW-0472">Membrane</keyword>
<protein>
    <submittedName>
        <fullName evidence="2">Uncharacterized protein</fullName>
    </submittedName>
</protein>
<gene>
    <name evidence="2" type="ORF">I7I53_03639</name>
</gene>
<organism evidence="2 3">
    <name type="scientific">Ajellomyces capsulatus (strain H88)</name>
    <name type="common">Darling's disease fungus</name>
    <name type="synonym">Histoplasma capsulatum</name>
    <dbReference type="NCBI Taxonomy" id="544711"/>
    <lineage>
        <taxon>Eukaryota</taxon>
        <taxon>Fungi</taxon>
        <taxon>Dikarya</taxon>
        <taxon>Ascomycota</taxon>
        <taxon>Pezizomycotina</taxon>
        <taxon>Eurotiomycetes</taxon>
        <taxon>Eurotiomycetidae</taxon>
        <taxon>Onygenales</taxon>
        <taxon>Ajellomycetaceae</taxon>
        <taxon>Histoplasma</taxon>
    </lineage>
</organism>
<dbReference type="EMBL" id="CP069105">
    <property type="protein sequence ID" value="QSS55686.1"/>
    <property type="molecule type" value="Genomic_DNA"/>
</dbReference>
<feature type="transmembrane region" description="Helical" evidence="1">
    <location>
        <begin position="56"/>
        <end position="75"/>
    </location>
</feature>
<dbReference type="VEuPathDB" id="FungiDB:I7I53_03639"/>
<keyword evidence="1" id="KW-0812">Transmembrane</keyword>
<dbReference type="Proteomes" id="UP000663419">
    <property type="component" value="Chromosome 4"/>
</dbReference>
<dbReference type="AlphaFoldDB" id="A0A8A1LNY2"/>
<reference evidence="2" key="1">
    <citation type="submission" date="2021-01" db="EMBL/GenBank/DDBJ databases">
        <title>Chromosome-level genome assembly of a human fungal pathogen reveals clustering of transcriptionally co-regulated genes.</title>
        <authorList>
            <person name="Voorhies M."/>
            <person name="Cohen S."/>
            <person name="Shea T.P."/>
            <person name="Petrus S."/>
            <person name="Munoz J.F."/>
            <person name="Poplawski S."/>
            <person name="Goldman W.E."/>
            <person name="Michael T."/>
            <person name="Cuomo C.A."/>
            <person name="Sil A."/>
            <person name="Beyhan S."/>
        </authorList>
    </citation>
    <scope>NUCLEOTIDE SEQUENCE</scope>
    <source>
        <strain evidence="2">H88</strain>
    </source>
</reference>
<keyword evidence="1" id="KW-1133">Transmembrane helix</keyword>